<feature type="non-terminal residue" evidence="1">
    <location>
        <position position="1"/>
    </location>
</feature>
<accession>A0A0B6Z9N4</accession>
<reference evidence="1" key="1">
    <citation type="submission" date="2014-12" db="EMBL/GenBank/DDBJ databases">
        <title>Insight into the proteome of Arion vulgaris.</title>
        <authorList>
            <person name="Aradska J."/>
            <person name="Bulat T."/>
            <person name="Smidak R."/>
            <person name="Sarate P."/>
            <person name="Gangsoo J."/>
            <person name="Sialana F."/>
            <person name="Bilban M."/>
            <person name="Lubec G."/>
        </authorList>
    </citation>
    <scope>NUCLEOTIDE SEQUENCE</scope>
    <source>
        <tissue evidence="1">Skin</tissue>
    </source>
</reference>
<dbReference type="AlphaFoldDB" id="A0A0B6Z9N4"/>
<sequence length="68" mass="7468">DNICSLVEQYLVGGYGSPFPSKNGRGAVKGVGFCLQSILPGIRRLSISCPFDDVREKMSSLFEDIKDR</sequence>
<gene>
    <name evidence="1" type="primary">ORF54638</name>
</gene>
<evidence type="ECO:0000313" key="1">
    <source>
        <dbReference type="EMBL" id="CEK65314.1"/>
    </source>
</evidence>
<organism evidence="1">
    <name type="scientific">Arion vulgaris</name>
    <dbReference type="NCBI Taxonomy" id="1028688"/>
    <lineage>
        <taxon>Eukaryota</taxon>
        <taxon>Metazoa</taxon>
        <taxon>Spiralia</taxon>
        <taxon>Lophotrochozoa</taxon>
        <taxon>Mollusca</taxon>
        <taxon>Gastropoda</taxon>
        <taxon>Heterobranchia</taxon>
        <taxon>Euthyneura</taxon>
        <taxon>Panpulmonata</taxon>
        <taxon>Eupulmonata</taxon>
        <taxon>Stylommatophora</taxon>
        <taxon>Helicina</taxon>
        <taxon>Arionoidea</taxon>
        <taxon>Arionidae</taxon>
        <taxon>Arion</taxon>
    </lineage>
</organism>
<feature type="non-terminal residue" evidence="1">
    <location>
        <position position="68"/>
    </location>
</feature>
<dbReference type="EMBL" id="HACG01018449">
    <property type="protein sequence ID" value="CEK65314.1"/>
    <property type="molecule type" value="Transcribed_RNA"/>
</dbReference>
<protein>
    <submittedName>
        <fullName evidence="1">Uncharacterized protein</fullName>
    </submittedName>
</protein>
<name>A0A0B6Z9N4_9EUPU</name>
<proteinExistence type="predicted"/>